<comment type="similarity">
    <text evidence="1">Belongs to the calycin superfamily. Fatty-acid binding protein (FABP) family.</text>
</comment>
<evidence type="ECO:0000313" key="3">
    <source>
        <dbReference type="Proteomes" id="UP000515152"/>
    </source>
</evidence>
<dbReference type="AlphaFoldDB" id="A0A6P3VZ04"/>
<organism evidence="3 4">
    <name type="scientific">Clupea harengus</name>
    <name type="common">Atlantic herring</name>
    <dbReference type="NCBI Taxonomy" id="7950"/>
    <lineage>
        <taxon>Eukaryota</taxon>
        <taxon>Metazoa</taxon>
        <taxon>Chordata</taxon>
        <taxon>Craniata</taxon>
        <taxon>Vertebrata</taxon>
        <taxon>Euteleostomi</taxon>
        <taxon>Actinopterygii</taxon>
        <taxon>Neopterygii</taxon>
        <taxon>Teleostei</taxon>
        <taxon>Clupei</taxon>
        <taxon>Clupeiformes</taxon>
        <taxon>Clupeoidei</taxon>
        <taxon>Clupeidae</taxon>
        <taxon>Clupea</taxon>
    </lineage>
</organism>
<dbReference type="Proteomes" id="UP000515152">
    <property type="component" value="Chromosome 11"/>
</dbReference>
<dbReference type="InterPro" id="IPR012674">
    <property type="entry name" value="Calycin"/>
</dbReference>
<dbReference type="RefSeq" id="XP_012684606.1">
    <property type="nucleotide sequence ID" value="XM_012829152.3"/>
</dbReference>
<evidence type="ECO:0000313" key="4">
    <source>
        <dbReference type="RefSeq" id="XP_012684606.1"/>
    </source>
</evidence>
<dbReference type="InterPro" id="IPR031259">
    <property type="entry name" value="ILBP"/>
</dbReference>
<gene>
    <name evidence="4" type="primary">rbp5</name>
</gene>
<dbReference type="InterPro" id="IPR000566">
    <property type="entry name" value="Lipocln_cytosolic_FA-bd_dom"/>
</dbReference>
<dbReference type="KEGG" id="char:105901664"/>
<dbReference type="Gene3D" id="2.40.128.20">
    <property type="match status" value="1"/>
</dbReference>
<dbReference type="Pfam" id="PF00061">
    <property type="entry name" value="Lipocalin"/>
    <property type="match status" value="1"/>
</dbReference>
<dbReference type="OrthoDB" id="354351at2759"/>
<protein>
    <submittedName>
        <fullName evidence="4">Retinol-binding protein 5</fullName>
    </submittedName>
</protein>
<dbReference type="GeneID" id="105901664"/>
<evidence type="ECO:0000256" key="1">
    <source>
        <dbReference type="ARBA" id="ARBA00008390"/>
    </source>
</evidence>
<sequence length="138" mass="15697">MSKSNLTGTYHMVSQDNMDGYLAALDVNFALRKVVCMLRPTKQIQHDPSNGHMAIKTVTTFKNFDMDFYLGKEFTEDLGAVDGRKCQTTIDWQGEKLVCDQKGEKEGRGWTHWLEGNQLHLELRAEGVVAKQVFKKAE</sequence>
<feature type="domain" description="Lipocalin/cytosolic fatty-acid binding" evidence="2">
    <location>
        <begin position="7"/>
        <end position="130"/>
    </location>
</feature>
<dbReference type="FunFam" id="2.40.128.20:FF:000001">
    <property type="entry name" value="Fatty acid-binding protein, adipocyte"/>
    <property type="match status" value="1"/>
</dbReference>
<dbReference type="SUPFAM" id="SSF50814">
    <property type="entry name" value="Lipocalins"/>
    <property type="match status" value="1"/>
</dbReference>
<name>A0A6P3VZ04_CLUHA</name>
<reference evidence="4" key="1">
    <citation type="submission" date="2025-08" db="UniProtKB">
        <authorList>
            <consortium name="RefSeq"/>
        </authorList>
    </citation>
    <scope>IDENTIFICATION</scope>
</reference>
<dbReference type="PANTHER" id="PTHR11955">
    <property type="entry name" value="FATTY ACID BINDING PROTEIN"/>
    <property type="match status" value="1"/>
</dbReference>
<dbReference type="GO" id="GO:0008289">
    <property type="term" value="F:lipid binding"/>
    <property type="evidence" value="ECO:0007669"/>
    <property type="project" value="InterPro"/>
</dbReference>
<evidence type="ECO:0000259" key="2">
    <source>
        <dbReference type="Pfam" id="PF00061"/>
    </source>
</evidence>
<dbReference type="PRINTS" id="PR00178">
    <property type="entry name" value="FATTYACIDBP"/>
</dbReference>
<dbReference type="CTD" id="83758"/>
<keyword evidence="3" id="KW-1185">Reference proteome</keyword>
<proteinExistence type="inferred from homology"/>
<dbReference type="InterPro" id="IPR000463">
    <property type="entry name" value="Fatty_acid-bd"/>
</dbReference>
<accession>A0A6P3VZ04</accession>